<reference evidence="4 5" key="1">
    <citation type="submission" date="2016-10" db="EMBL/GenBank/DDBJ databases">
        <authorList>
            <person name="de Groot N.N."/>
        </authorList>
    </citation>
    <scope>NUCLEOTIDE SEQUENCE [LARGE SCALE GENOMIC DNA]</scope>
    <source>
        <strain evidence="4 5">DSM 21039</strain>
    </source>
</reference>
<keyword evidence="5" id="KW-1185">Reference proteome</keyword>
<name>A0A1H8E6N6_9BACT</name>
<evidence type="ECO:0000256" key="2">
    <source>
        <dbReference type="ARBA" id="ARBA00023002"/>
    </source>
</evidence>
<protein>
    <submittedName>
        <fullName evidence="4">NADPH:quinone reductase</fullName>
    </submittedName>
</protein>
<dbReference type="SMART" id="SM00829">
    <property type="entry name" value="PKS_ER"/>
    <property type="match status" value="1"/>
</dbReference>
<dbReference type="GO" id="GO:0016651">
    <property type="term" value="F:oxidoreductase activity, acting on NAD(P)H"/>
    <property type="evidence" value="ECO:0007669"/>
    <property type="project" value="TreeGrafter"/>
</dbReference>
<keyword evidence="1" id="KW-0521">NADP</keyword>
<dbReference type="InterPro" id="IPR020843">
    <property type="entry name" value="ER"/>
</dbReference>
<dbReference type="EMBL" id="FOBB01000008">
    <property type="protein sequence ID" value="SEN15093.1"/>
    <property type="molecule type" value="Genomic_DNA"/>
</dbReference>
<accession>A0A1H8E6N6</accession>
<sequence>MQALTTKESRMRGIVTNPGSDPRFNITECPVPVPAPHQALIRVTAFSLNQGEVRTAITATTNYIPGWDFAGIIVKAAANGTSPKEGTRVFGFVAQGAWAEYIIAAGVQMAIIPDGISDAQAASLPVAAGTAVTCIEAVGPLPDQQVLITGAAGGVGRILCQLAAMAGAKIFAVSRRLNLKQQLEDDGVIPHAVFTTIEEAKAAGKYDIIFDSVGGNVLAVALSMLPANGICVNFGNSSRQPTTFNVRSSEWPFHRKQLVFLGPEVPADCMPVFTRIAGLVVQKRLHTPIDKELPWTSIAEAAELLVQQQVNGKIVLTIPMI</sequence>
<dbReference type="InterPro" id="IPR036291">
    <property type="entry name" value="NAD(P)-bd_dom_sf"/>
</dbReference>
<dbReference type="Gene3D" id="3.40.50.720">
    <property type="entry name" value="NAD(P)-binding Rossmann-like Domain"/>
    <property type="match status" value="1"/>
</dbReference>
<dbReference type="Proteomes" id="UP000198984">
    <property type="component" value="Unassembled WGS sequence"/>
</dbReference>
<proteinExistence type="predicted"/>
<dbReference type="InterPro" id="IPR013154">
    <property type="entry name" value="ADH-like_N"/>
</dbReference>
<evidence type="ECO:0000259" key="3">
    <source>
        <dbReference type="SMART" id="SM00829"/>
    </source>
</evidence>
<organism evidence="4 5">
    <name type="scientific">Chitinophaga rupis</name>
    <dbReference type="NCBI Taxonomy" id="573321"/>
    <lineage>
        <taxon>Bacteria</taxon>
        <taxon>Pseudomonadati</taxon>
        <taxon>Bacteroidota</taxon>
        <taxon>Chitinophagia</taxon>
        <taxon>Chitinophagales</taxon>
        <taxon>Chitinophagaceae</taxon>
        <taxon>Chitinophaga</taxon>
    </lineage>
</organism>
<feature type="domain" description="Enoyl reductase (ER)" evidence="3">
    <location>
        <begin position="19"/>
        <end position="316"/>
    </location>
</feature>
<evidence type="ECO:0000256" key="1">
    <source>
        <dbReference type="ARBA" id="ARBA00022857"/>
    </source>
</evidence>
<dbReference type="Gene3D" id="3.90.180.10">
    <property type="entry name" value="Medium-chain alcohol dehydrogenases, catalytic domain"/>
    <property type="match status" value="1"/>
</dbReference>
<gene>
    <name evidence="4" type="ORF">SAMN04488505_108201</name>
</gene>
<dbReference type="AlphaFoldDB" id="A0A1H8E6N6"/>
<dbReference type="InterPro" id="IPR011032">
    <property type="entry name" value="GroES-like_sf"/>
</dbReference>
<dbReference type="RefSeq" id="WP_089918897.1">
    <property type="nucleotide sequence ID" value="NZ_FOBB01000008.1"/>
</dbReference>
<dbReference type="Pfam" id="PF13602">
    <property type="entry name" value="ADH_zinc_N_2"/>
    <property type="match status" value="1"/>
</dbReference>
<dbReference type="PANTHER" id="PTHR48106">
    <property type="entry name" value="QUINONE OXIDOREDUCTASE PIG3-RELATED"/>
    <property type="match status" value="1"/>
</dbReference>
<dbReference type="STRING" id="573321.SAMN04488505_108201"/>
<evidence type="ECO:0000313" key="5">
    <source>
        <dbReference type="Proteomes" id="UP000198984"/>
    </source>
</evidence>
<dbReference type="GO" id="GO:0070402">
    <property type="term" value="F:NADPH binding"/>
    <property type="evidence" value="ECO:0007669"/>
    <property type="project" value="TreeGrafter"/>
</dbReference>
<evidence type="ECO:0000313" key="4">
    <source>
        <dbReference type="EMBL" id="SEN15093.1"/>
    </source>
</evidence>
<dbReference type="SUPFAM" id="SSF50129">
    <property type="entry name" value="GroES-like"/>
    <property type="match status" value="1"/>
</dbReference>
<dbReference type="SUPFAM" id="SSF51735">
    <property type="entry name" value="NAD(P)-binding Rossmann-fold domains"/>
    <property type="match status" value="1"/>
</dbReference>
<dbReference type="OrthoDB" id="9792162at2"/>
<keyword evidence="2" id="KW-0560">Oxidoreductase</keyword>
<dbReference type="Pfam" id="PF08240">
    <property type="entry name" value="ADH_N"/>
    <property type="match status" value="1"/>
</dbReference>
<dbReference type="PANTHER" id="PTHR48106:SF18">
    <property type="entry name" value="QUINONE OXIDOREDUCTASE PIG3"/>
    <property type="match status" value="1"/>
</dbReference>